<accession>A0A0L0H309</accession>
<evidence type="ECO:0000256" key="1">
    <source>
        <dbReference type="ARBA" id="ARBA00007870"/>
    </source>
</evidence>
<dbReference type="GO" id="GO:0005737">
    <property type="term" value="C:cytoplasm"/>
    <property type="evidence" value="ECO:0007669"/>
    <property type="project" value="TreeGrafter"/>
</dbReference>
<dbReference type="InterPro" id="IPR003710">
    <property type="entry name" value="ApbA"/>
</dbReference>
<keyword evidence="11" id="KW-1185">Reference proteome</keyword>
<feature type="region of interest" description="Disordered" evidence="7">
    <location>
        <begin position="325"/>
        <end position="344"/>
    </location>
</feature>
<evidence type="ECO:0000259" key="9">
    <source>
        <dbReference type="Pfam" id="PF08546"/>
    </source>
</evidence>
<dbReference type="GO" id="GO:0008677">
    <property type="term" value="F:2-dehydropantoate 2-reductase activity"/>
    <property type="evidence" value="ECO:0007669"/>
    <property type="project" value="UniProtKB-EC"/>
</dbReference>
<dbReference type="EMBL" id="KQ257474">
    <property type="protein sequence ID" value="KNC95845.1"/>
    <property type="molecule type" value="Genomic_DNA"/>
</dbReference>
<keyword evidence="4 6" id="KW-0560">Oxidoreductase</keyword>
<evidence type="ECO:0000256" key="4">
    <source>
        <dbReference type="ARBA" id="ARBA00023002"/>
    </source>
</evidence>
<comment type="function">
    <text evidence="6">Catalyzes the NADPH-dependent reduction of ketopantoate into pantoic acid.</text>
</comment>
<evidence type="ECO:0000256" key="5">
    <source>
        <dbReference type="ARBA" id="ARBA00032024"/>
    </source>
</evidence>
<dbReference type="RefSeq" id="XP_016603885.1">
    <property type="nucleotide sequence ID" value="XM_016756865.1"/>
</dbReference>
<dbReference type="InParanoid" id="A0A0L0H309"/>
<sequence length="344" mass="38164">MARIAIVGAGNVGLYVGAFLHLAGCQVCWVGRTWLRKELEDAGALTVSDFYNHTFSIQADEVQFLTDISELVQSEEEVVIDFLFLTVKAHATEEAVQSFKHLDGKVVVVTLQNGIQNAEVIRKHMPNTMVITGMFPTNIVHLPGGHFHQASIGPIHLEDGEEASTLAQVFIEAGMPTQLTTDIKGILYGKLLLNLMNATNALSGVPLRTQLSDRSHRLVLARCIDEALACYRVANIKPLSFFTFPMWVVPYILRLPDWIFFQIASAVLGIDERAMSSMYDDLLLKRPTEIAYLNGEILKLAEEHGVSTPMNSAIDKMIRKIEAERPERPPSFSGDELLAMAEQT</sequence>
<dbReference type="GeneID" id="27691855"/>
<dbReference type="Pfam" id="PF02558">
    <property type="entry name" value="ApbA"/>
    <property type="match status" value="1"/>
</dbReference>
<dbReference type="eggNOG" id="ENOG502S6M1">
    <property type="taxonomic scope" value="Eukaryota"/>
</dbReference>
<keyword evidence="3 6" id="KW-0521">NADP</keyword>
<reference evidence="10 11" key="1">
    <citation type="submission" date="2009-08" db="EMBL/GenBank/DDBJ databases">
        <title>The Genome Sequence of Spizellomyces punctatus strain DAOM BR117.</title>
        <authorList>
            <consortium name="The Broad Institute Genome Sequencing Platform"/>
            <person name="Russ C."/>
            <person name="Cuomo C."/>
            <person name="Shea T."/>
            <person name="Young S.K."/>
            <person name="Zeng Q."/>
            <person name="Koehrsen M."/>
            <person name="Haas B."/>
            <person name="Borodovsky M."/>
            <person name="Guigo R."/>
            <person name="Alvarado L."/>
            <person name="Berlin A."/>
            <person name="Bochicchio J."/>
            <person name="Borenstein D."/>
            <person name="Chapman S."/>
            <person name="Chen Z."/>
            <person name="Engels R."/>
            <person name="Freedman E."/>
            <person name="Gellesch M."/>
            <person name="Goldberg J."/>
            <person name="Griggs A."/>
            <person name="Gujja S."/>
            <person name="Heiman D."/>
            <person name="Hepburn T."/>
            <person name="Howarth C."/>
            <person name="Jen D."/>
            <person name="Larson L."/>
            <person name="Lewis B."/>
            <person name="Mehta T."/>
            <person name="Park D."/>
            <person name="Pearson M."/>
            <person name="Roberts A."/>
            <person name="Saif S."/>
            <person name="Shenoy N."/>
            <person name="Sisk P."/>
            <person name="Stolte C."/>
            <person name="Sykes S."/>
            <person name="Thomson T."/>
            <person name="Walk T."/>
            <person name="White J."/>
            <person name="Yandava C."/>
            <person name="Burger G."/>
            <person name="Gray M.W."/>
            <person name="Holland P.W.H."/>
            <person name="King N."/>
            <person name="Lang F.B.F."/>
            <person name="Roger A.J."/>
            <person name="Ruiz-Trillo I."/>
            <person name="Lander E."/>
            <person name="Nusbaum C."/>
        </authorList>
    </citation>
    <scope>NUCLEOTIDE SEQUENCE [LARGE SCALE GENOMIC DNA]</scope>
    <source>
        <strain evidence="10 11">DAOM BR117</strain>
    </source>
</reference>
<dbReference type="PANTHER" id="PTHR43765">
    <property type="entry name" value="2-DEHYDROPANTOATE 2-REDUCTASE-RELATED"/>
    <property type="match status" value="1"/>
</dbReference>
<dbReference type="PANTHER" id="PTHR43765:SF2">
    <property type="entry name" value="2-DEHYDROPANTOATE 2-REDUCTASE"/>
    <property type="match status" value="1"/>
</dbReference>
<dbReference type="NCBIfam" id="TIGR00745">
    <property type="entry name" value="apbA_panE"/>
    <property type="match status" value="1"/>
</dbReference>
<proteinExistence type="inferred from homology"/>
<dbReference type="SUPFAM" id="SSF51735">
    <property type="entry name" value="NAD(P)-binding Rossmann-fold domains"/>
    <property type="match status" value="1"/>
</dbReference>
<dbReference type="Proteomes" id="UP000053201">
    <property type="component" value="Unassembled WGS sequence"/>
</dbReference>
<dbReference type="Gene3D" id="1.10.1040.10">
    <property type="entry name" value="N-(1-d-carboxylethyl)-l-norvaline Dehydrogenase, domain 2"/>
    <property type="match status" value="1"/>
</dbReference>
<dbReference type="OrthoDB" id="73846at2759"/>
<dbReference type="GO" id="GO:0015940">
    <property type="term" value="P:pantothenate biosynthetic process"/>
    <property type="evidence" value="ECO:0007669"/>
    <property type="project" value="InterPro"/>
</dbReference>
<dbReference type="InterPro" id="IPR008927">
    <property type="entry name" value="6-PGluconate_DH-like_C_sf"/>
</dbReference>
<dbReference type="InterPro" id="IPR013332">
    <property type="entry name" value="KPR_N"/>
</dbReference>
<protein>
    <recommendedName>
        <fullName evidence="2 6">2-dehydropantoate 2-reductase</fullName>
        <ecNumber evidence="2 6">1.1.1.169</ecNumber>
    </recommendedName>
    <alternativeName>
        <fullName evidence="5 6">Ketopantoate reductase</fullName>
    </alternativeName>
</protein>
<evidence type="ECO:0000256" key="3">
    <source>
        <dbReference type="ARBA" id="ARBA00022857"/>
    </source>
</evidence>
<evidence type="ECO:0000256" key="6">
    <source>
        <dbReference type="RuleBase" id="RU362068"/>
    </source>
</evidence>
<dbReference type="SUPFAM" id="SSF48179">
    <property type="entry name" value="6-phosphogluconate dehydrogenase C-terminal domain-like"/>
    <property type="match status" value="1"/>
</dbReference>
<comment type="catalytic activity">
    <reaction evidence="6">
        <text>(R)-pantoate + NADP(+) = 2-dehydropantoate + NADPH + H(+)</text>
        <dbReference type="Rhea" id="RHEA:16233"/>
        <dbReference type="ChEBI" id="CHEBI:11561"/>
        <dbReference type="ChEBI" id="CHEBI:15378"/>
        <dbReference type="ChEBI" id="CHEBI:15980"/>
        <dbReference type="ChEBI" id="CHEBI:57783"/>
        <dbReference type="ChEBI" id="CHEBI:58349"/>
        <dbReference type="EC" id="1.1.1.169"/>
    </reaction>
</comment>
<dbReference type="Pfam" id="PF08546">
    <property type="entry name" value="ApbA_C"/>
    <property type="match status" value="1"/>
</dbReference>
<dbReference type="EC" id="1.1.1.169" evidence="2 6"/>
<dbReference type="InterPro" id="IPR036291">
    <property type="entry name" value="NAD(P)-bd_dom_sf"/>
</dbReference>
<organism evidence="10 11">
    <name type="scientific">Spizellomyces punctatus (strain DAOM BR117)</name>
    <dbReference type="NCBI Taxonomy" id="645134"/>
    <lineage>
        <taxon>Eukaryota</taxon>
        <taxon>Fungi</taxon>
        <taxon>Fungi incertae sedis</taxon>
        <taxon>Chytridiomycota</taxon>
        <taxon>Chytridiomycota incertae sedis</taxon>
        <taxon>Chytridiomycetes</taxon>
        <taxon>Spizellomycetales</taxon>
        <taxon>Spizellomycetaceae</taxon>
        <taxon>Spizellomyces</taxon>
    </lineage>
</organism>
<dbReference type="InterPro" id="IPR013752">
    <property type="entry name" value="KPA_reductase"/>
</dbReference>
<comment type="similarity">
    <text evidence="1 6">Belongs to the ketopantoate reductase family.</text>
</comment>
<dbReference type="OMA" id="ENHMIES"/>
<feature type="domain" description="Ketopantoate reductase N-terminal" evidence="8">
    <location>
        <begin position="4"/>
        <end position="159"/>
    </location>
</feature>
<dbReference type="GO" id="GO:0050661">
    <property type="term" value="F:NADP binding"/>
    <property type="evidence" value="ECO:0007669"/>
    <property type="project" value="TreeGrafter"/>
</dbReference>
<name>A0A0L0H309_SPIPD</name>
<evidence type="ECO:0000259" key="8">
    <source>
        <dbReference type="Pfam" id="PF02558"/>
    </source>
</evidence>
<dbReference type="InterPro" id="IPR013328">
    <property type="entry name" value="6PGD_dom2"/>
</dbReference>
<gene>
    <name evidence="10" type="ORF">SPPG_08712</name>
</gene>
<dbReference type="Gene3D" id="3.40.50.720">
    <property type="entry name" value="NAD(P)-binding Rossmann-like Domain"/>
    <property type="match status" value="1"/>
</dbReference>
<dbReference type="AlphaFoldDB" id="A0A0L0H309"/>
<dbReference type="VEuPathDB" id="FungiDB:SPPG_08712"/>
<feature type="domain" description="Ketopantoate reductase C-terminal" evidence="9">
    <location>
        <begin position="182"/>
        <end position="322"/>
    </location>
</feature>
<dbReference type="InterPro" id="IPR050838">
    <property type="entry name" value="Ketopantoate_reductase"/>
</dbReference>
<evidence type="ECO:0000256" key="7">
    <source>
        <dbReference type="SAM" id="MobiDB-lite"/>
    </source>
</evidence>
<evidence type="ECO:0000313" key="11">
    <source>
        <dbReference type="Proteomes" id="UP000053201"/>
    </source>
</evidence>
<evidence type="ECO:0000313" key="10">
    <source>
        <dbReference type="EMBL" id="KNC95845.1"/>
    </source>
</evidence>
<evidence type="ECO:0000256" key="2">
    <source>
        <dbReference type="ARBA" id="ARBA00013014"/>
    </source>
</evidence>